<organism evidence="20 21">
    <name type="scientific">Meloidogyne incognita</name>
    <name type="common">Southern root-knot nematode worm</name>
    <name type="synonym">Oxyuris incognita</name>
    <dbReference type="NCBI Taxonomy" id="6306"/>
    <lineage>
        <taxon>Eukaryota</taxon>
        <taxon>Metazoa</taxon>
        <taxon>Ecdysozoa</taxon>
        <taxon>Nematoda</taxon>
        <taxon>Chromadorea</taxon>
        <taxon>Rhabditida</taxon>
        <taxon>Tylenchina</taxon>
        <taxon>Tylenchomorpha</taxon>
        <taxon>Tylenchoidea</taxon>
        <taxon>Meloidogynidae</taxon>
        <taxon>Meloidogyninae</taxon>
        <taxon>Meloidogyne</taxon>
        <taxon>Meloidogyne incognita group</taxon>
    </lineage>
</organism>
<comment type="subcellular location">
    <subcellularLocation>
        <location evidence="2">Cell membrane</location>
        <topology evidence="2">Single-pass type I membrane protein</topology>
    </subcellularLocation>
</comment>
<evidence type="ECO:0000256" key="10">
    <source>
        <dbReference type="ARBA" id="ARBA00023170"/>
    </source>
</evidence>
<keyword evidence="8 16" id="KW-1133">Transmembrane helix</keyword>
<evidence type="ECO:0000256" key="1">
    <source>
        <dbReference type="ARBA" id="ARBA00001436"/>
    </source>
</evidence>
<evidence type="ECO:0000256" key="14">
    <source>
        <dbReference type="RuleBase" id="RU000405"/>
    </source>
</evidence>
<evidence type="ECO:0000313" key="21">
    <source>
        <dbReference type="WBParaSite" id="Minc3s01194g21593"/>
    </source>
</evidence>
<evidence type="ECO:0000256" key="2">
    <source>
        <dbReference type="ARBA" id="ARBA00004251"/>
    </source>
</evidence>
<comment type="similarity">
    <text evidence="14">Belongs to the adenylyl cyclase class-4/guanylyl cyclase family.</text>
</comment>
<dbReference type="Gene3D" id="6.10.250.780">
    <property type="match status" value="1"/>
</dbReference>
<dbReference type="PROSITE" id="PS50125">
    <property type="entry name" value="GUANYLATE_CYCLASE_2"/>
    <property type="match status" value="2"/>
</dbReference>
<dbReference type="PROSITE" id="PS50011">
    <property type="entry name" value="PROTEIN_KINASE_DOM"/>
    <property type="match status" value="2"/>
</dbReference>
<dbReference type="SUPFAM" id="SSF55073">
    <property type="entry name" value="Nucleotide cyclase"/>
    <property type="match status" value="2"/>
</dbReference>
<dbReference type="GO" id="GO:0001653">
    <property type="term" value="F:peptide receptor activity"/>
    <property type="evidence" value="ECO:0007669"/>
    <property type="project" value="TreeGrafter"/>
</dbReference>
<dbReference type="InterPro" id="IPR011645">
    <property type="entry name" value="HNOB_dom_associated"/>
</dbReference>
<dbReference type="Pfam" id="PF00211">
    <property type="entry name" value="Guanylate_cyc"/>
    <property type="match status" value="2"/>
</dbReference>
<dbReference type="SUPFAM" id="SSF56112">
    <property type="entry name" value="Protein kinase-like (PK-like)"/>
    <property type="match status" value="2"/>
</dbReference>
<proteinExistence type="inferred from homology"/>
<dbReference type="FunFam" id="3.30.70.1230:FF:000023">
    <property type="entry name" value="Guanylate cyclase"/>
    <property type="match status" value="1"/>
</dbReference>
<dbReference type="GO" id="GO:0005524">
    <property type="term" value="F:ATP binding"/>
    <property type="evidence" value="ECO:0007669"/>
    <property type="project" value="InterPro"/>
</dbReference>
<dbReference type="GO" id="GO:0004672">
    <property type="term" value="F:protein kinase activity"/>
    <property type="evidence" value="ECO:0007669"/>
    <property type="project" value="InterPro"/>
</dbReference>
<feature type="domain" description="Protein kinase" evidence="18">
    <location>
        <begin position="1335"/>
        <end position="1678"/>
    </location>
</feature>
<evidence type="ECO:0000256" key="6">
    <source>
        <dbReference type="ARBA" id="ARBA00022729"/>
    </source>
</evidence>
<keyword evidence="6 17" id="KW-0732">Signal</keyword>
<dbReference type="WBParaSite" id="Minc3s01194g21593">
    <property type="protein sequence ID" value="Minc3s01194g21593"/>
    <property type="gene ID" value="Minc3s01194g21593"/>
</dbReference>
<dbReference type="Gene3D" id="1.10.510.10">
    <property type="entry name" value="Transferase(Phosphotransferase) domain 1"/>
    <property type="match status" value="2"/>
</dbReference>
<dbReference type="Gene3D" id="3.40.50.2300">
    <property type="match status" value="3"/>
</dbReference>
<dbReference type="PANTHER" id="PTHR11920">
    <property type="entry name" value="GUANYLYL CYCLASE"/>
    <property type="match status" value="1"/>
</dbReference>
<dbReference type="SMART" id="SM00044">
    <property type="entry name" value="CYCc"/>
    <property type="match status" value="2"/>
</dbReference>
<dbReference type="InterPro" id="IPR028082">
    <property type="entry name" value="Peripla_BP_I"/>
</dbReference>
<evidence type="ECO:0000259" key="19">
    <source>
        <dbReference type="PROSITE" id="PS50125"/>
    </source>
</evidence>
<dbReference type="InterPro" id="IPR001828">
    <property type="entry name" value="ANF_lig-bd_rcpt"/>
</dbReference>
<evidence type="ECO:0000256" key="17">
    <source>
        <dbReference type="SAM" id="SignalP"/>
    </source>
</evidence>
<dbReference type="CDD" id="cd07302">
    <property type="entry name" value="CHD"/>
    <property type="match status" value="2"/>
</dbReference>
<name>A0A914M2F5_MELIC</name>
<evidence type="ECO:0000256" key="11">
    <source>
        <dbReference type="ARBA" id="ARBA00023180"/>
    </source>
</evidence>
<keyword evidence="4" id="KW-1003">Cell membrane</keyword>
<keyword evidence="5 16" id="KW-0812">Transmembrane</keyword>
<evidence type="ECO:0000256" key="8">
    <source>
        <dbReference type="ARBA" id="ARBA00022989"/>
    </source>
</evidence>
<feature type="domain" description="Protein kinase" evidence="18">
    <location>
        <begin position="555"/>
        <end position="880"/>
    </location>
</feature>
<feature type="transmembrane region" description="Helical" evidence="16">
    <location>
        <begin position="558"/>
        <end position="581"/>
    </location>
</feature>
<dbReference type="InterPro" id="IPR029787">
    <property type="entry name" value="Nucleotide_cyclase"/>
</dbReference>
<evidence type="ECO:0000256" key="5">
    <source>
        <dbReference type="ARBA" id="ARBA00022692"/>
    </source>
</evidence>
<dbReference type="GO" id="GO:0006935">
    <property type="term" value="P:chemotaxis"/>
    <property type="evidence" value="ECO:0007669"/>
    <property type="project" value="UniProtKB-ARBA"/>
</dbReference>
<evidence type="ECO:0000256" key="4">
    <source>
        <dbReference type="ARBA" id="ARBA00022475"/>
    </source>
</evidence>
<dbReference type="GO" id="GO:0004383">
    <property type="term" value="F:guanylate cyclase activity"/>
    <property type="evidence" value="ECO:0007669"/>
    <property type="project" value="UniProtKB-EC"/>
</dbReference>
<dbReference type="EC" id="4.6.1.2" evidence="3 15"/>
<reference evidence="21" key="1">
    <citation type="submission" date="2022-11" db="UniProtKB">
        <authorList>
            <consortium name="WormBaseParasite"/>
        </authorList>
    </citation>
    <scope>IDENTIFICATION</scope>
</reference>
<dbReference type="SUPFAM" id="SSF53822">
    <property type="entry name" value="Periplasmic binding protein-like I"/>
    <property type="match status" value="2"/>
</dbReference>
<evidence type="ECO:0000313" key="20">
    <source>
        <dbReference type="Proteomes" id="UP000887563"/>
    </source>
</evidence>
<dbReference type="Gene3D" id="3.30.70.1230">
    <property type="entry name" value="Nucleotide cyclase"/>
    <property type="match status" value="2"/>
</dbReference>
<keyword evidence="10" id="KW-0675">Receptor</keyword>
<evidence type="ECO:0000256" key="12">
    <source>
        <dbReference type="ARBA" id="ARBA00023239"/>
    </source>
</evidence>
<protein>
    <recommendedName>
        <fullName evidence="3 15">Guanylate cyclase</fullName>
        <ecNumber evidence="3 15">4.6.1.2</ecNumber>
    </recommendedName>
</protein>
<evidence type="ECO:0000256" key="7">
    <source>
        <dbReference type="ARBA" id="ARBA00022741"/>
    </source>
</evidence>
<dbReference type="GO" id="GO:0035556">
    <property type="term" value="P:intracellular signal transduction"/>
    <property type="evidence" value="ECO:0007669"/>
    <property type="project" value="InterPro"/>
</dbReference>
<evidence type="ECO:0000259" key="18">
    <source>
        <dbReference type="PROSITE" id="PS50011"/>
    </source>
</evidence>
<dbReference type="GO" id="GO:0007635">
    <property type="term" value="P:chemosensory behavior"/>
    <property type="evidence" value="ECO:0007669"/>
    <property type="project" value="UniProtKB-ARBA"/>
</dbReference>
<dbReference type="Proteomes" id="UP000887563">
    <property type="component" value="Unplaced"/>
</dbReference>
<dbReference type="PROSITE" id="PS00452">
    <property type="entry name" value="GUANYLATE_CYCLASE_1"/>
    <property type="match status" value="2"/>
</dbReference>
<comment type="catalytic activity">
    <reaction evidence="1 15">
        <text>GTP = 3',5'-cyclic GMP + diphosphate</text>
        <dbReference type="Rhea" id="RHEA:13665"/>
        <dbReference type="ChEBI" id="CHEBI:33019"/>
        <dbReference type="ChEBI" id="CHEBI:37565"/>
        <dbReference type="ChEBI" id="CHEBI:57746"/>
        <dbReference type="EC" id="4.6.1.2"/>
    </reaction>
</comment>
<evidence type="ECO:0000256" key="13">
    <source>
        <dbReference type="ARBA" id="ARBA00023293"/>
    </source>
</evidence>
<dbReference type="GO" id="GO:0007168">
    <property type="term" value="P:receptor guanylyl cyclase signaling pathway"/>
    <property type="evidence" value="ECO:0007669"/>
    <property type="project" value="TreeGrafter"/>
</dbReference>
<keyword evidence="11" id="KW-0325">Glycoprotein</keyword>
<keyword evidence="7" id="KW-0547">Nucleotide-binding</keyword>
<dbReference type="InterPro" id="IPR000719">
    <property type="entry name" value="Prot_kinase_dom"/>
</dbReference>
<feature type="domain" description="Guanylate cyclase" evidence="19">
    <location>
        <begin position="920"/>
        <end position="1066"/>
    </location>
</feature>
<dbReference type="InterPro" id="IPR001245">
    <property type="entry name" value="Ser-Thr/Tyr_kinase_cat_dom"/>
</dbReference>
<evidence type="ECO:0000256" key="3">
    <source>
        <dbReference type="ARBA" id="ARBA00012202"/>
    </source>
</evidence>
<dbReference type="InterPro" id="IPR001054">
    <property type="entry name" value="A/G_cyclase"/>
</dbReference>
<dbReference type="FunFam" id="3.30.70.1230:FF:000030">
    <property type="entry name" value="Si:ch211-215j19.12"/>
    <property type="match status" value="1"/>
</dbReference>
<dbReference type="GO" id="GO:0004016">
    <property type="term" value="F:adenylate cyclase activity"/>
    <property type="evidence" value="ECO:0007669"/>
    <property type="project" value="TreeGrafter"/>
</dbReference>
<sequence>MKIISLFSLFELIVFVYCQFNLLNDSTTITVFPELTTTISPTLPEVTTNFVLTDLFIPTNTTTTTTTTLFNDDTNKTVITTTTSKSITTFTSPTSTPSNGLNLQLKVGLLFANGSKDLRAQFGFGQSAPAITLAMQRAASEQLINNINFNFTWFMCDCDEALAAGYTNKLFLNLSVDVIIGPPCVTAALMTGYISSFYNFPIFVWGASVTSKFNPIPTVTNINTNTVMLSMGVQAVLSQFQWQEISLVYIPDNIGRVCSYFKQDFESLLNNNPNITIVYTKQMDSTSTSMKDSLRKVQTCSRIIVSCFDSAVDRRNFLLAMNDLGLVESSEYVLIVAQLKNQGMLQEINSSGANGVQYDGIWKQSDRSNDGRDADALKAARRSIVIDLENQSVDQINTFNKKMYAQFGQPPFNCNGSCMGGADEQNPSPYARSLHDTTYAYLRALNLTMLKYGYMSSDLARNGTQINNMSKGEFDGETGKVNLDQLGNREPTFYVTILDASDKPQDVIEISIVNNILSLTKKYTDEATIWANRGGKRPLYKPLCGYTGLECPQNMTTYILIGGGLILLLFIATVSGISYAIREKLKEKERLTRECLIPFGELRNLKELKSTEDMRSLEANKSLKSLQSSQSGSTKLTSMDDKKLETENYAHFLYNREVVFAIKYQIRQLDHDNLNKFCGLCVDAPILYAIWKHCQRGSLKDLIAKERYVGDSFVMFTLMRDIASGLIALHGSFAGAHGMLSSENCLINDRWQVKISDFGLNMIRESQPISKRKLLWTAPELLRENNRKGTKEGDVYSFAIICCELVNRETVWNGVEREDDVDEILYRLRRSNVAIPHRPQLHPREEINQNLLHLVRDCWGEIPTERPKIDMVRTMLKQMVRDGNQNLMDYVFGMMEQYASSLEQEVEERTRELVEEKRKSDILLYRMLPKQVAEKLKLGEFVEPEQYTAATLFFSDVVNLLNGLYTAFDGIIDSHDAYKVETIGDGYLVCSGIPRRNGNDHAKAIAELSFSFLRTVSTFRIDHLPNERVNLRIGIHTGPAVAGVVGLTMPRYCLFGDTVNTASRMESNGKPGRIHISTTTNHYLTNIIGGYVTEPRGEVIIKGKGVMETFWLLGHSGDSHYFSGTGVANADRDTPEPMSFYKSFTWFMCDCDEALASGYTNQLFVNLHVDAIIGPPCVTSALITGFISSFYKFPVFVWGAAVAAELNDIPTVTNVNTNTNMLAMGVQALLMQFQWQEISTIYIPDNIGMVCSYFQQDMESLLNNNPNITIVYKKQMDPTPASMKETLNKIKTCSRIIVSCFDSAVDRRNFLLAMNDLGLVESSEYVLIVAQLKNQGMLQQISSGVNGVQYDSFWKQTDGSNDGRDADALKAARRSIVIDLENQSVDQINTFNKKMYAQFGQPPFNCNGSCMGGADEQNSLTKKYTDEATIWANRGGKRPLYKPLCGYTGTECPQNMTTYILIGLRQLDHDNLNKFCGLCTDAPILYGIWKHCQRGSLKDLIAKEQYLSDAFVMFTLMQDIANGLIALHQSSIGVHGMLSSENCLINDRWQVKISDFGLNMIRESQPMSKRKLLWTAPELLRENNRKGTKEGDVYSFAIICCELVNRETVWNGVEREDDVDEILYRLRRSNVAIPHRPQLHPREEINQNFLHLVRDCWSENPPERPKIDQVRSMLKQMVSDGNKNLMDYVFGMLEQYASSLEQEVEERTRELVEEKRKSDILLYRMLPKQVAEKLKLGEYVEPEQFMAATIFFSDVVSFTTLASKCTPLQARSHLVVNLLNGLYTSFDGIIDTHDVYKVETIGDGYLVCSGIPRKNGNDHAKAIAELSFAFLRTVSTFRVDHLPNERVNLRIGIHTGPAVAGVVGLAMPRYCLFGDTVNTASRMESNGRRKFAGRIHISTTTNHYLTNIIGGYVTEPRGEVIIKGKGVMETFWLLGHSGDSHYFSGTGVANADRDTPEPV</sequence>
<dbReference type="InterPro" id="IPR018297">
    <property type="entry name" value="A/G_cyclase_CS"/>
</dbReference>
<accession>A0A914M2F5</accession>
<dbReference type="Pfam" id="PF07714">
    <property type="entry name" value="PK_Tyr_Ser-Thr"/>
    <property type="match status" value="2"/>
</dbReference>
<evidence type="ECO:0000256" key="16">
    <source>
        <dbReference type="SAM" id="Phobius"/>
    </source>
</evidence>
<feature type="domain" description="Guanylate cyclase" evidence="19">
    <location>
        <begin position="1749"/>
        <end position="1884"/>
    </location>
</feature>
<evidence type="ECO:0000256" key="9">
    <source>
        <dbReference type="ARBA" id="ARBA00023136"/>
    </source>
</evidence>
<keyword evidence="12 14" id="KW-0456">Lyase</keyword>
<dbReference type="Pfam" id="PF07701">
    <property type="entry name" value="HNOBA"/>
    <property type="match status" value="2"/>
</dbReference>
<feature type="chain" id="PRO_5038045665" description="Guanylate cyclase" evidence="17">
    <location>
        <begin position="19"/>
        <end position="1959"/>
    </location>
</feature>
<dbReference type="GO" id="GO:0005886">
    <property type="term" value="C:plasma membrane"/>
    <property type="evidence" value="ECO:0007669"/>
    <property type="project" value="UniProtKB-SubCell"/>
</dbReference>
<dbReference type="PANTHER" id="PTHR11920:SF495">
    <property type="entry name" value="RECEPTOR-TYPE GUANYLATE CYCLASE GCY-7"/>
    <property type="match status" value="1"/>
</dbReference>
<keyword evidence="13 15" id="KW-0141">cGMP biosynthesis</keyword>
<feature type="signal peptide" evidence="17">
    <location>
        <begin position="1"/>
        <end position="18"/>
    </location>
</feature>
<keyword evidence="9 16" id="KW-0472">Membrane</keyword>
<dbReference type="InterPro" id="IPR011009">
    <property type="entry name" value="Kinase-like_dom_sf"/>
</dbReference>
<dbReference type="CDD" id="cd06352">
    <property type="entry name" value="PBP1_NPR_GC-like"/>
    <property type="match status" value="2"/>
</dbReference>
<keyword evidence="20" id="KW-1185">Reference proteome</keyword>
<dbReference type="InterPro" id="IPR050401">
    <property type="entry name" value="Cyclic_nucleotide_synthase"/>
</dbReference>
<dbReference type="Pfam" id="PF01094">
    <property type="entry name" value="ANF_receptor"/>
    <property type="match status" value="2"/>
</dbReference>
<evidence type="ECO:0000256" key="15">
    <source>
        <dbReference type="RuleBase" id="RU003431"/>
    </source>
</evidence>